<comment type="caution">
    <text evidence="3">The sequence shown here is derived from an EMBL/GenBank/DDBJ whole genome shotgun (WGS) entry which is preliminary data.</text>
</comment>
<dbReference type="OrthoDB" id="673374at2759"/>
<dbReference type="EMBL" id="CM031818">
    <property type="protein sequence ID" value="KAG6640090.1"/>
    <property type="molecule type" value="Genomic_DNA"/>
</dbReference>
<dbReference type="PANTHER" id="PTHR31371:SF13">
    <property type="entry name" value="OS05G0457600 PROTEIN"/>
    <property type="match status" value="1"/>
</dbReference>
<dbReference type="EMBL" id="CM031834">
    <property type="protein sequence ID" value="KAG6693050.1"/>
    <property type="molecule type" value="Genomic_DNA"/>
</dbReference>
<evidence type="ECO:0000313" key="4">
    <source>
        <dbReference type="EMBL" id="KAG6693050.1"/>
    </source>
</evidence>
<name>A0A8T1PHS4_CARIL</name>
<gene>
    <name evidence="3" type="ORF">CIPAW_10G147700</name>
    <name evidence="4" type="ORF">I3842_10G144900</name>
</gene>
<evidence type="ECO:0000313" key="3">
    <source>
        <dbReference type="EMBL" id="KAG6640090.1"/>
    </source>
</evidence>
<dbReference type="Proteomes" id="UP000811609">
    <property type="component" value="Chromosome 10"/>
</dbReference>
<dbReference type="PANTHER" id="PTHR31371">
    <property type="entry name" value="BNAC09G50660D PROTEIN"/>
    <property type="match status" value="1"/>
</dbReference>
<proteinExistence type="predicted"/>
<protein>
    <recommendedName>
        <fullName evidence="6">Avr9/Cf-9 rapidly elicited protein 137</fullName>
    </recommendedName>
</protein>
<organism evidence="3 5">
    <name type="scientific">Carya illinoinensis</name>
    <name type="common">Pecan</name>
    <dbReference type="NCBI Taxonomy" id="32201"/>
    <lineage>
        <taxon>Eukaryota</taxon>
        <taxon>Viridiplantae</taxon>
        <taxon>Streptophyta</taxon>
        <taxon>Embryophyta</taxon>
        <taxon>Tracheophyta</taxon>
        <taxon>Spermatophyta</taxon>
        <taxon>Magnoliopsida</taxon>
        <taxon>eudicotyledons</taxon>
        <taxon>Gunneridae</taxon>
        <taxon>Pentapetalae</taxon>
        <taxon>rosids</taxon>
        <taxon>fabids</taxon>
        <taxon>Fagales</taxon>
        <taxon>Juglandaceae</taxon>
        <taxon>Carya</taxon>
    </lineage>
</organism>
<evidence type="ECO:0000313" key="5">
    <source>
        <dbReference type="Proteomes" id="UP000811609"/>
    </source>
</evidence>
<accession>A0A8T1PHS4</accession>
<feature type="domain" description="DUF3475" evidence="2">
    <location>
        <begin position="38"/>
        <end position="93"/>
    </location>
</feature>
<evidence type="ECO:0000259" key="2">
    <source>
        <dbReference type="Pfam" id="PF11961"/>
    </source>
</evidence>
<feature type="domain" description="DUF668" evidence="1">
    <location>
        <begin position="354"/>
        <end position="448"/>
    </location>
</feature>
<dbReference type="Pfam" id="PF05003">
    <property type="entry name" value="DUF668"/>
    <property type="match status" value="1"/>
</dbReference>
<dbReference type="GO" id="GO:0045927">
    <property type="term" value="P:positive regulation of growth"/>
    <property type="evidence" value="ECO:0007669"/>
    <property type="project" value="InterPro"/>
</dbReference>
<dbReference type="AlphaFoldDB" id="A0A8T1PHS4"/>
<evidence type="ECO:0000259" key="1">
    <source>
        <dbReference type="Pfam" id="PF05003"/>
    </source>
</evidence>
<dbReference type="Pfam" id="PF11961">
    <property type="entry name" value="DUF3475"/>
    <property type="match status" value="1"/>
</dbReference>
<keyword evidence="5" id="KW-1185">Reference proteome</keyword>
<evidence type="ECO:0008006" key="6">
    <source>
        <dbReference type="Google" id="ProtNLM"/>
    </source>
</evidence>
<dbReference type="InterPro" id="IPR021864">
    <property type="entry name" value="DUF3475"/>
</dbReference>
<reference evidence="4" key="2">
    <citation type="submission" date="2021-01" db="EMBL/GenBank/DDBJ databases">
        <authorList>
            <person name="Lovell J.T."/>
            <person name="Bentley N."/>
            <person name="Bhattarai G."/>
            <person name="Jenkins J.W."/>
            <person name="Sreedasyam A."/>
            <person name="Alarcon Y."/>
            <person name="Bock C."/>
            <person name="Boston L."/>
            <person name="Carlson J."/>
            <person name="Cervantes K."/>
            <person name="Clermont K."/>
            <person name="Krom N."/>
            <person name="Kubenka K."/>
            <person name="Mamidi S."/>
            <person name="Mattison C."/>
            <person name="Monteros M."/>
            <person name="Pisani C."/>
            <person name="Plott C."/>
            <person name="Rajasekar S."/>
            <person name="Rhein H.S."/>
            <person name="Rohla C."/>
            <person name="Song M."/>
            <person name="Hilaire R.S."/>
            <person name="Shu S."/>
            <person name="Wells L."/>
            <person name="Wang X."/>
            <person name="Webber J."/>
            <person name="Heerema R.J."/>
            <person name="Klein P."/>
            <person name="Conner P."/>
            <person name="Grauke L."/>
            <person name="Grimwood J."/>
            <person name="Schmutz J."/>
            <person name="Randall J.J."/>
        </authorList>
    </citation>
    <scope>NUCLEOTIDE SEQUENCE</scope>
    <source>
        <tissue evidence="4">Leaf</tissue>
    </source>
</reference>
<sequence length="502" mass="56972">MVVATMAWLSGASKKIHPDRHLPFSSHHDKSPPATLGILAFETAKTMSRLISLYRSLTDDEISKLKKETMKSKGIAFLNSNDEGFLLNLACAERLEDLNQVAITVSRLGQKCSDYGLNRFDLVYNDLKLGVIDMGKLGFGASKIQKIIRKMEKRIYATAKLYAALESLAEMEASERKVQRWKNTLGPKQKTNLDYVSQKIAFHKKQVQQYKGTSLWSQSFDRSVGLMARIVFIIYARICTVFGPYNPGLPSVLKNLSRPTSTRERQPFWNVHFNLKEEEIYGNNYCLVELGEKNEKLTSKSGPIPNKSKKGRVRFISNELMNPFFLDDPGCTGNTNCGTMRKNNRVFGLAPPSTVGGSGISVRYANVILYAERCLYTPDTIGEDGREELYNMLPANLKSTVRGKLKRHWLKKEEESDGCDGYSLAEGWREALEEILEWLAPLAHDTVRWQAQRNLEKRINFDPEPTVLLLQTLHYSDLEKTEAAIVDVLVGLSCIYMYENRR</sequence>
<dbReference type="InterPro" id="IPR007700">
    <property type="entry name" value="DUF668"/>
</dbReference>
<reference evidence="3" key="1">
    <citation type="submission" date="2020-12" db="EMBL/GenBank/DDBJ databases">
        <title>WGS assembly of Carya illinoinensis cv. Pawnee.</title>
        <authorList>
            <person name="Platts A."/>
            <person name="Shu S."/>
            <person name="Wright S."/>
            <person name="Barry K."/>
            <person name="Edger P."/>
            <person name="Pires J.C."/>
            <person name="Schmutz J."/>
        </authorList>
    </citation>
    <scope>NUCLEOTIDE SEQUENCE</scope>
    <source>
        <tissue evidence="3">Leaf</tissue>
    </source>
</reference>
<dbReference type="Proteomes" id="UP000811246">
    <property type="component" value="Chromosome 10"/>
</dbReference>